<dbReference type="InterPro" id="IPR017516">
    <property type="entry name" value="AbrB_dup"/>
</dbReference>
<gene>
    <name evidence="2" type="ORF">CVM52_07880</name>
</gene>
<sequence>MNALPDISTLRATLTTLAISAIGAALAWLLSIPAPVLTGPATLVSLASLAGLRTEIAPAVREICFVVLGVGIGAGFTRSAGSAILTWPLAFVALGLGLAATMLICRFVLERGFGFDRRTALLASAPGHMSFVMSLAADTRADVGRVAVVQSIRLLALTLLVPFAALAMGFPAIHIGIAPERALTPLPFLLLVAGGGALGLVLRRFRTPAPTLLGGMIVSGLTHVTELVPGAVPSVVLVPAFVVLGALIGSRFSGMSLTTLKLSLGAGVAATLVAAIIAALTAVPVAAALGFPLAHVLAAFSPGGLETMIALGAALGANPGFVTACHVMRLLILSVMVPFFLGGRQPSEVPQPDQERH</sequence>
<keyword evidence="3" id="KW-1185">Reference proteome</keyword>
<dbReference type="AlphaFoldDB" id="A0A2M8J3C4"/>
<keyword evidence="1" id="KW-1133">Transmembrane helix</keyword>
<dbReference type="GO" id="GO:0010468">
    <property type="term" value="P:regulation of gene expression"/>
    <property type="evidence" value="ECO:0007669"/>
    <property type="project" value="InterPro"/>
</dbReference>
<feature type="transmembrane region" description="Helical" evidence="1">
    <location>
        <begin position="154"/>
        <end position="177"/>
    </location>
</feature>
<dbReference type="InterPro" id="IPR007820">
    <property type="entry name" value="AbrB_fam"/>
</dbReference>
<feature type="transmembrane region" description="Helical" evidence="1">
    <location>
        <begin position="36"/>
        <end position="52"/>
    </location>
</feature>
<dbReference type="OrthoDB" id="7157734at2"/>
<evidence type="ECO:0000313" key="3">
    <source>
        <dbReference type="Proteomes" id="UP000231553"/>
    </source>
</evidence>
<feature type="transmembrane region" description="Helical" evidence="1">
    <location>
        <begin position="89"/>
        <end position="109"/>
    </location>
</feature>
<feature type="transmembrane region" description="Helical" evidence="1">
    <location>
        <begin position="293"/>
        <end position="314"/>
    </location>
</feature>
<dbReference type="RefSeq" id="WP_100161959.1">
    <property type="nucleotide sequence ID" value="NZ_PGTB01000018.1"/>
</dbReference>
<protein>
    <submittedName>
        <fullName evidence="2">AbrB family transcriptional regulator</fullName>
    </submittedName>
</protein>
<reference evidence="2 3" key="1">
    <citation type="journal article" date="2018" name="Int. J. Syst. Evol. Microbiol.">
        <title>Pseudooceanicola lipolyticus sp. nov., a marine alphaproteobacterium, reclassification of Oceanicola flagellatus as Pseudooceanicola flagellatus comb. nov. and emended description of the genus Pseudooceanicola.</title>
        <authorList>
            <person name="Huang M.-M."/>
            <person name="Guo L.-L."/>
            <person name="Wu Y.-H."/>
            <person name="Lai Q.-L."/>
            <person name="Shao Z.-Z."/>
            <person name="Wang C.-S."/>
            <person name="Wu M."/>
            <person name="Xu X.-W."/>
        </authorList>
    </citation>
    <scope>NUCLEOTIDE SEQUENCE [LARGE SCALE GENOMIC DNA]</scope>
    <source>
        <strain evidence="2 3">157</strain>
    </source>
</reference>
<dbReference type="Proteomes" id="UP000231553">
    <property type="component" value="Unassembled WGS sequence"/>
</dbReference>
<dbReference type="NCBIfam" id="TIGR03082">
    <property type="entry name" value="Gneg_AbrB_dup"/>
    <property type="match status" value="2"/>
</dbReference>
<feature type="transmembrane region" description="Helical" evidence="1">
    <location>
        <begin position="321"/>
        <end position="341"/>
    </location>
</feature>
<dbReference type="PANTHER" id="PTHR38457">
    <property type="entry name" value="REGULATOR ABRB-RELATED"/>
    <property type="match status" value="1"/>
</dbReference>
<feature type="transmembrane region" description="Helical" evidence="1">
    <location>
        <begin position="262"/>
        <end position="287"/>
    </location>
</feature>
<dbReference type="PIRSF" id="PIRSF038991">
    <property type="entry name" value="Protein_AbrB"/>
    <property type="match status" value="1"/>
</dbReference>
<organism evidence="2 3">
    <name type="scientific">Pseudooceanicola lipolyticus</name>
    <dbReference type="NCBI Taxonomy" id="2029104"/>
    <lineage>
        <taxon>Bacteria</taxon>
        <taxon>Pseudomonadati</taxon>
        <taxon>Pseudomonadota</taxon>
        <taxon>Alphaproteobacteria</taxon>
        <taxon>Rhodobacterales</taxon>
        <taxon>Paracoccaceae</taxon>
        <taxon>Pseudooceanicola</taxon>
    </lineage>
</organism>
<feature type="transmembrane region" description="Helical" evidence="1">
    <location>
        <begin position="12"/>
        <end position="30"/>
    </location>
</feature>
<comment type="caution">
    <text evidence="2">The sequence shown here is derived from an EMBL/GenBank/DDBJ whole genome shotgun (WGS) entry which is preliminary data.</text>
</comment>
<feature type="transmembrane region" description="Helical" evidence="1">
    <location>
        <begin position="231"/>
        <end position="250"/>
    </location>
</feature>
<feature type="transmembrane region" description="Helical" evidence="1">
    <location>
        <begin position="183"/>
        <end position="202"/>
    </location>
</feature>
<dbReference type="Pfam" id="PF05145">
    <property type="entry name" value="AbrB"/>
    <property type="match status" value="1"/>
</dbReference>
<feature type="transmembrane region" description="Helical" evidence="1">
    <location>
        <begin position="59"/>
        <end position="77"/>
    </location>
</feature>
<evidence type="ECO:0000313" key="2">
    <source>
        <dbReference type="EMBL" id="PJE37277.1"/>
    </source>
</evidence>
<dbReference type="PANTHER" id="PTHR38457:SF1">
    <property type="entry name" value="REGULATOR ABRB-RELATED"/>
    <property type="match status" value="1"/>
</dbReference>
<accession>A0A2M8J3C4</accession>
<keyword evidence="1" id="KW-0812">Transmembrane</keyword>
<dbReference type="EMBL" id="PGTB01000018">
    <property type="protein sequence ID" value="PJE37277.1"/>
    <property type="molecule type" value="Genomic_DNA"/>
</dbReference>
<keyword evidence="1" id="KW-0472">Membrane</keyword>
<evidence type="ECO:0000256" key="1">
    <source>
        <dbReference type="SAM" id="Phobius"/>
    </source>
</evidence>
<proteinExistence type="predicted"/>
<dbReference type="GO" id="GO:0016020">
    <property type="term" value="C:membrane"/>
    <property type="evidence" value="ECO:0007669"/>
    <property type="project" value="InterPro"/>
</dbReference>
<name>A0A2M8J3C4_9RHOB</name>